<dbReference type="AlphaFoldDB" id="A0A3A6PAT5"/>
<proteinExistence type="predicted"/>
<dbReference type="RefSeq" id="WP_120113068.1">
    <property type="nucleotide sequence ID" value="NZ_QXQB01000004.1"/>
</dbReference>
<evidence type="ECO:0000313" key="3">
    <source>
        <dbReference type="Proteomes" id="UP000267798"/>
    </source>
</evidence>
<feature type="transmembrane region" description="Helical" evidence="1">
    <location>
        <begin position="6"/>
        <end position="23"/>
    </location>
</feature>
<keyword evidence="1" id="KW-0812">Transmembrane</keyword>
<name>A0A3A6PAT5_9BACL</name>
<dbReference type="EMBL" id="QXQB01000004">
    <property type="protein sequence ID" value="RJX38252.1"/>
    <property type="molecule type" value="Genomic_DNA"/>
</dbReference>
<protein>
    <recommendedName>
        <fullName evidence="4">DUF3679 domain-containing protein</fullName>
    </recommendedName>
</protein>
<evidence type="ECO:0008006" key="4">
    <source>
        <dbReference type="Google" id="ProtNLM"/>
    </source>
</evidence>
<keyword evidence="3" id="KW-1185">Reference proteome</keyword>
<organism evidence="2 3">
    <name type="scientific">Paenibacillus pinisoli</name>
    <dbReference type="NCBI Taxonomy" id="1276110"/>
    <lineage>
        <taxon>Bacteria</taxon>
        <taxon>Bacillati</taxon>
        <taxon>Bacillota</taxon>
        <taxon>Bacilli</taxon>
        <taxon>Bacillales</taxon>
        <taxon>Paenibacillaceae</taxon>
        <taxon>Paenibacillus</taxon>
    </lineage>
</organism>
<evidence type="ECO:0000313" key="2">
    <source>
        <dbReference type="EMBL" id="RJX38252.1"/>
    </source>
</evidence>
<comment type="caution">
    <text evidence="2">The sequence shown here is derived from an EMBL/GenBank/DDBJ whole genome shotgun (WGS) entry which is preliminary data.</text>
</comment>
<keyword evidence="1" id="KW-0472">Membrane</keyword>
<accession>A0A3A6PAT5</accession>
<dbReference type="Proteomes" id="UP000267798">
    <property type="component" value="Unassembled WGS sequence"/>
</dbReference>
<reference evidence="2 3" key="1">
    <citation type="submission" date="2018-09" db="EMBL/GenBank/DDBJ databases">
        <title>Paenibacillus aracenensis nov. sp. isolated from a cave in southern Spain.</title>
        <authorList>
            <person name="Jurado V."/>
            <person name="Gutierrez-Patricio S."/>
            <person name="Gonzalez-Pimentel J.L."/>
            <person name="Miller A.Z."/>
            <person name="Laiz L."/>
            <person name="Saiz-Jimenez C."/>
        </authorList>
    </citation>
    <scope>NUCLEOTIDE SEQUENCE [LARGE SCALE GENOMIC DNA]</scope>
    <source>
        <strain evidence="2 3">JCM 19203</strain>
    </source>
</reference>
<dbReference type="OrthoDB" id="2660342at2"/>
<sequence length="128" mass="14122">MKGNAWKWLTIGGVIALLVMFGLEMSTTGIERIYGPMNGEEYTAGAGESDYKSETEERITELERELAEIRRIAYGNGHEGEETRLQGIPYENDQPAVNKLADSTSGLLQSASSKGIRFVVGLFDGWMN</sequence>
<keyword evidence="1" id="KW-1133">Transmembrane helix</keyword>
<evidence type="ECO:0000256" key="1">
    <source>
        <dbReference type="SAM" id="Phobius"/>
    </source>
</evidence>
<gene>
    <name evidence="2" type="ORF">D3P09_19520</name>
</gene>